<dbReference type="AlphaFoldDB" id="A0A0H3FYM5"/>
<dbReference type="Pfam" id="PF09926">
    <property type="entry name" value="DUF2158"/>
    <property type="match status" value="1"/>
</dbReference>
<accession>A0A0H3FYM5</accession>
<reference evidence="1 2" key="1">
    <citation type="journal article" date="2012" name="J. Bacteriol.">
        <title>Complete genome sequence of Enterobacter aerogenes KCTC 2190.</title>
        <authorList>
            <person name="Shin S.H."/>
            <person name="Kim S."/>
            <person name="Kim J.Y."/>
            <person name="Lee S."/>
            <person name="Um Y."/>
            <person name="Oh M.K."/>
            <person name="Kim Y.R."/>
            <person name="Lee J."/>
            <person name="Yang K.S."/>
        </authorList>
    </citation>
    <scope>NUCLEOTIDE SEQUENCE [LARGE SCALE GENOMIC DNA]</scope>
    <source>
        <strain evidence="1 2">KCTC 2190</strain>
    </source>
</reference>
<protein>
    <recommendedName>
        <fullName evidence="3">DUF2158 domain-containing protein</fullName>
    </recommendedName>
</protein>
<gene>
    <name evidence="1" type="ordered locus">EAE_23090</name>
</gene>
<dbReference type="HOGENOM" id="CLU_196663_0_0_6"/>
<dbReference type="eggNOG" id="COG5475">
    <property type="taxonomic scope" value="Bacteria"/>
</dbReference>
<dbReference type="RefSeq" id="WP_015365895.1">
    <property type="nucleotide sequence ID" value="NC_015663.1"/>
</dbReference>
<evidence type="ECO:0000313" key="2">
    <source>
        <dbReference type="Proteomes" id="UP000008881"/>
    </source>
</evidence>
<dbReference type="KEGG" id="eae:EAE_23090"/>
<evidence type="ECO:0008006" key="3">
    <source>
        <dbReference type="Google" id="ProtNLM"/>
    </source>
</evidence>
<organism evidence="1 2">
    <name type="scientific">Klebsiella aerogenes (strain ATCC 13048 / DSM 30053 / CCUG 1429 / JCM 1235 / KCTC 2190 / NBRC 13534 / NCIMB 10102 / NCTC 10006 / CDC 819-56)</name>
    <name type="common">Enterobacter aerogenes</name>
    <dbReference type="NCBI Taxonomy" id="1028307"/>
    <lineage>
        <taxon>Bacteria</taxon>
        <taxon>Pseudomonadati</taxon>
        <taxon>Pseudomonadota</taxon>
        <taxon>Gammaproteobacteria</taxon>
        <taxon>Enterobacterales</taxon>
        <taxon>Enterobacteriaceae</taxon>
        <taxon>Klebsiella/Raoultella group</taxon>
        <taxon>Klebsiella</taxon>
    </lineage>
</organism>
<dbReference type="InterPro" id="IPR019226">
    <property type="entry name" value="DUF2158"/>
</dbReference>
<dbReference type="Proteomes" id="UP000008881">
    <property type="component" value="Chromosome"/>
</dbReference>
<evidence type="ECO:0000313" key="1">
    <source>
        <dbReference type="EMBL" id="AEG99517.1"/>
    </source>
</evidence>
<name>A0A0H3FYM5_KLEAK</name>
<proteinExistence type="predicted"/>
<dbReference type="PATRIC" id="fig|1028307.3.peg.4577"/>
<sequence>MVLLVSDEVRRKNGGPRMVVTGIADDMVECRWYDGQVVQREAFREDELVRGEGQHSQHN</sequence>
<keyword evidence="2" id="KW-1185">Reference proteome</keyword>
<dbReference type="OrthoDB" id="6541609at2"/>
<dbReference type="EMBL" id="CP002824">
    <property type="protein sequence ID" value="AEG99517.1"/>
    <property type="molecule type" value="Genomic_DNA"/>
</dbReference>
<dbReference type="GeneID" id="93312786"/>